<dbReference type="Pfam" id="PF00990">
    <property type="entry name" value="GGDEF"/>
    <property type="match status" value="1"/>
</dbReference>
<dbReference type="SUPFAM" id="SSF55073">
    <property type="entry name" value="Nucleotide cyclase"/>
    <property type="match status" value="1"/>
</dbReference>
<feature type="domain" description="PAC" evidence="1">
    <location>
        <begin position="254"/>
        <end position="306"/>
    </location>
</feature>
<dbReference type="Gene3D" id="3.30.70.270">
    <property type="match status" value="1"/>
</dbReference>
<dbReference type="SUPFAM" id="SSF55781">
    <property type="entry name" value="GAF domain-like"/>
    <property type="match status" value="1"/>
</dbReference>
<evidence type="ECO:0000313" key="4">
    <source>
        <dbReference type="Proteomes" id="UP000276443"/>
    </source>
</evidence>
<dbReference type="Gene3D" id="3.30.450.20">
    <property type="entry name" value="PAS domain"/>
    <property type="match status" value="1"/>
</dbReference>
<evidence type="ECO:0000259" key="1">
    <source>
        <dbReference type="PROSITE" id="PS50113"/>
    </source>
</evidence>
<dbReference type="SMART" id="SM00086">
    <property type="entry name" value="PAC"/>
    <property type="match status" value="1"/>
</dbReference>
<dbReference type="PANTHER" id="PTHR46663:SF3">
    <property type="entry name" value="SLL0267 PROTEIN"/>
    <property type="match status" value="1"/>
</dbReference>
<dbReference type="PROSITE" id="PS50887">
    <property type="entry name" value="GGDEF"/>
    <property type="match status" value="1"/>
</dbReference>
<dbReference type="Proteomes" id="UP000276443">
    <property type="component" value="Unassembled WGS sequence"/>
</dbReference>
<dbReference type="CDD" id="cd00130">
    <property type="entry name" value="PAS"/>
    <property type="match status" value="1"/>
</dbReference>
<dbReference type="InterPro" id="IPR013655">
    <property type="entry name" value="PAS_fold_3"/>
</dbReference>
<dbReference type="Pfam" id="PF13185">
    <property type="entry name" value="GAF_2"/>
    <property type="match status" value="1"/>
</dbReference>
<dbReference type="FunFam" id="3.30.70.270:FF:000001">
    <property type="entry name" value="Diguanylate cyclase domain protein"/>
    <property type="match status" value="1"/>
</dbReference>
<dbReference type="InterPro" id="IPR035965">
    <property type="entry name" value="PAS-like_dom_sf"/>
</dbReference>
<dbReference type="InterPro" id="IPR000160">
    <property type="entry name" value="GGDEF_dom"/>
</dbReference>
<dbReference type="NCBIfam" id="TIGR00229">
    <property type="entry name" value="sensory_box"/>
    <property type="match status" value="1"/>
</dbReference>
<protein>
    <submittedName>
        <fullName evidence="3">PAS domain S-box-containing protein/diguanylate cyclase (GGDEF)-like protein</fullName>
    </submittedName>
</protein>
<dbReference type="InterPro" id="IPR001610">
    <property type="entry name" value="PAC"/>
</dbReference>
<dbReference type="InterPro" id="IPR000700">
    <property type="entry name" value="PAS-assoc_C"/>
</dbReference>
<organism evidence="3 4">
    <name type="scientific">Aquisalibacillus elongatus</name>
    <dbReference type="NCBI Taxonomy" id="485577"/>
    <lineage>
        <taxon>Bacteria</taxon>
        <taxon>Bacillati</taxon>
        <taxon>Bacillota</taxon>
        <taxon>Bacilli</taxon>
        <taxon>Bacillales</taxon>
        <taxon>Bacillaceae</taxon>
        <taxon>Aquisalibacillus</taxon>
    </lineage>
</organism>
<dbReference type="AlphaFoldDB" id="A0A3N5C9G9"/>
<comment type="caution">
    <text evidence="3">The sequence shown here is derived from an EMBL/GenBank/DDBJ whole genome shotgun (WGS) entry which is preliminary data.</text>
</comment>
<dbReference type="InterPro" id="IPR003018">
    <property type="entry name" value="GAF"/>
</dbReference>
<dbReference type="SUPFAM" id="SSF55785">
    <property type="entry name" value="PYP-like sensor domain (PAS domain)"/>
    <property type="match status" value="1"/>
</dbReference>
<name>A0A3N5C9G9_9BACI</name>
<gene>
    <name evidence="3" type="ORF">EDC24_1778</name>
</gene>
<dbReference type="InterPro" id="IPR043128">
    <property type="entry name" value="Rev_trsase/Diguanyl_cyclase"/>
</dbReference>
<accession>A0A3N5C9G9</accession>
<dbReference type="InterPro" id="IPR029016">
    <property type="entry name" value="GAF-like_dom_sf"/>
</dbReference>
<feature type="domain" description="GGDEF" evidence="2">
    <location>
        <begin position="338"/>
        <end position="471"/>
    </location>
</feature>
<dbReference type="CDD" id="cd01949">
    <property type="entry name" value="GGDEF"/>
    <property type="match status" value="1"/>
</dbReference>
<dbReference type="SMART" id="SM00065">
    <property type="entry name" value="GAF"/>
    <property type="match status" value="1"/>
</dbReference>
<proteinExistence type="predicted"/>
<dbReference type="Pfam" id="PF08447">
    <property type="entry name" value="PAS_3"/>
    <property type="match status" value="1"/>
</dbReference>
<evidence type="ECO:0000259" key="2">
    <source>
        <dbReference type="PROSITE" id="PS50887"/>
    </source>
</evidence>
<dbReference type="Gene3D" id="3.30.450.40">
    <property type="match status" value="1"/>
</dbReference>
<dbReference type="OrthoDB" id="9759607at2"/>
<dbReference type="InterPro" id="IPR052163">
    <property type="entry name" value="DGC-Regulatory_Protein"/>
</dbReference>
<keyword evidence="4" id="KW-1185">Reference proteome</keyword>
<dbReference type="PANTHER" id="PTHR46663">
    <property type="entry name" value="DIGUANYLATE CYCLASE DGCT-RELATED"/>
    <property type="match status" value="1"/>
</dbReference>
<reference evidence="3 4" key="1">
    <citation type="submission" date="2018-11" db="EMBL/GenBank/DDBJ databases">
        <title>Genomic Encyclopedia of Type Strains, Phase IV (KMG-IV): sequencing the most valuable type-strain genomes for metagenomic binning, comparative biology and taxonomic classification.</title>
        <authorList>
            <person name="Goeker M."/>
        </authorList>
    </citation>
    <scope>NUCLEOTIDE SEQUENCE [LARGE SCALE GENOMIC DNA]</scope>
    <source>
        <strain evidence="3 4">DSM 18090</strain>
    </source>
</reference>
<dbReference type="EMBL" id="RKRF01000009">
    <property type="protein sequence ID" value="RPF53281.1"/>
    <property type="molecule type" value="Genomic_DNA"/>
</dbReference>
<dbReference type="PROSITE" id="PS50113">
    <property type="entry name" value="PAC"/>
    <property type="match status" value="1"/>
</dbReference>
<dbReference type="NCBIfam" id="TIGR00254">
    <property type="entry name" value="GGDEF"/>
    <property type="match status" value="1"/>
</dbReference>
<sequence>MNQLINVQQLIKEQRKIIEMLAMDYLPLAKILERLMGTMDIVLPDVRSSILHFNENLHTLEKPIGPHLPKAYLNNMDGLKVGPNAGSCGAAAYFNEKVLVEDTMSDPRWKDLREYATLYNLKACWSLPITSENGHLFGTLAFYLKEKRLPSEEELDLLDQFSQLAAVIIDKKKSEDDLILANRVIENSPAIIFRWKPEKGWPIDYVSQNVKQLGYTPDMFIQEKIDFSFVIHPDDLGRIEQEVDEYLSKKINQYQQEYRLITADGQVRWIDDRTTITRSITGEIQHIEGVLIDITERKEAEQQVFYLANNDPLTGIPNRRYFKQELERSLIDRERTTDRLAVFYLDCDNFKQINDDLGHDAGDEFLMHLSKRLHNCLRGEDLIARIGGDEFNVLVKNITTENDIIKVAERLINASSEPWEICGKVYHVTMSIGVAVAPDDGVEVDDLIRKADRALYQAKESGKNKLMWYVPQMSI</sequence>
<dbReference type="InterPro" id="IPR029787">
    <property type="entry name" value="Nucleotide_cyclase"/>
</dbReference>
<evidence type="ECO:0000313" key="3">
    <source>
        <dbReference type="EMBL" id="RPF53281.1"/>
    </source>
</evidence>
<dbReference type="InterPro" id="IPR000014">
    <property type="entry name" value="PAS"/>
</dbReference>
<dbReference type="SMART" id="SM00267">
    <property type="entry name" value="GGDEF"/>
    <property type="match status" value="1"/>
</dbReference>
<dbReference type="RefSeq" id="WP_124221717.1">
    <property type="nucleotide sequence ID" value="NZ_RKRF01000009.1"/>
</dbReference>